<dbReference type="GO" id="GO:0006426">
    <property type="term" value="P:glycyl-tRNA aminoacylation"/>
    <property type="evidence" value="ECO:0007669"/>
    <property type="project" value="UniProtKB-UniRule"/>
</dbReference>
<dbReference type="SUPFAM" id="SSF109604">
    <property type="entry name" value="HD-domain/PDEase-like"/>
    <property type="match status" value="1"/>
</dbReference>
<keyword evidence="3 10" id="KW-0963">Cytoplasm</keyword>
<comment type="similarity">
    <text evidence="2 10">Belongs to the class-II aminoacyl-tRNA synthetase family.</text>
</comment>
<protein>
    <recommendedName>
        <fullName evidence="10">Glycine--tRNA ligase beta subunit</fullName>
        <ecNumber evidence="10">6.1.1.14</ecNumber>
    </recommendedName>
    <alternativeName>
        <fullName evidence="10">Glycyl-tRNA synthetase beta subunit</fullName>
        <shortName evidence="10">GlyRS</shortName>
    </alternativeName>
</protein>
<evidence type="ECO:0000256" key="1">
    <source>
        <dbReference type="ARBA" id="ARBA00004496"/>
    </source>
</evidence>
<dbReference type="HAMAP" id="MF_00255">
    <property type="entry name" value="Gly_tRNA_synth_beta"/>
    <property type="match status" value="1"/>
</dbReference>
<feature type="domain" description="DALR anticodon binding" evidence="11">
    <location>
        <begin position="587"/>
        <end position="679"/>
    </location>
</feature>
<evidence type="ECO:0000256" key="3">
    <source>
        <dbReference type="ARBA" id="ARBA00022490"/>
    </source>
</evidence>
<keyword evidence="8 10" id="KW-0030">Aminoacyl-tRNA synthetase</keyword>
<evidence type="ECO:0000256" key="10">
    <source>
        <dbReference type="HAMAP-Rule" id="MF_00255"/>
    </source>
</evidence>
<keyword evidence="4 10" id="KW-0436">Ligase</keyword>
<accession>A0A398CNN3</accession>
<dbReference type="EC" id="6.1.1.14" evidence="10"/>
<comment type="subcellular location">
    <subcellularLocation>
        <location evidence="1 10">Cytoplasm</location>
    </subcellularLocation>
</comment>
<evidence type="ECO:0000256" key="8">
    <source>
        <dbReference type="ARBA" id="ARBA00023146"/>
    </source>
</evidence>
<dbReference type="PANTHER" id="PTHR30075:SF2">
    <property type="entry name" value="GLYCINE--TRNA LIGASE, CHLOROPLASTIC_MITOCHONDRIAL 2"/>
    <property type="match status" value="1"/>
</dbReference>
<evidence type="ECO:0000256" key="6">
    <source>
        <dbReference type="ARBA" id="ARBA00022840"/>
    </source>
</evidence>
<dbReference type="Pfam" id="PF02092">
    <property type="entry name" value="tRNA_synt_2f"/>
    <property type="match status" value="1"/>
</dbReference>
<dbReference type="Pfam" id="PF05746">
    <property type="entry name" value="DALR_1"/>
    <property type="match status" value="1"/>
</dbReference>
<proteinExistence type="inferred from homology"/>
<dbReference type="PANTHER" id="PTHR30075">
    <property type="entry name" value="GLYCYL-TRNA SYNTHETASE"/>
    <property type="match status" value="1"/>
</dbReference>
<evidence type="ECO:0000313" key="12">
    <source>
        <dbReference type="EMBL" id="RIE04213.1"/>
    </source>
</evidence>
<dbReference type="GO" id="GO:0004820">
    <property type="term" value="F:glycine-tRNA ligase activity"/>
    <property type="evidence" value="ECO:0007669"/>
    <property type="project" value="UniProtKB-UniRule"/>
</dbReference>
<keyword evidence="5 10" id="KW-0547">Nucleotide-binding</keyword>
<name>A0A398CNN3_9BACL</name>
<dbReference type="GO" id="GO:0004814">
    <property type="term" value="F:arginine-tRNA ligase activity"/>
    <property type="evidence" value="ECO:0007669"/>
    <property type="project" value="InterPro"/>
</dbReference>
<dbReference type="GO" id="GO:0005524">
    <property type="term" value="F:ATP binding"/>
    <property type="evidence" value="ECO:0007669"/>
    <property type="project" value="UniProtKB-UniRule"/>
</dbReference>
<dbReference type="Proteomes" id="UP000266340">
    <property type="component" value="Unassembled WGS sequence"/>
</dbReference>
<dbReference type="RefSeq" id="WP_119148256.1">
    <property type="nucleotide sequence ID" value="NZ_JBHSOV010000042.1"/>
</dbReference>
<dbReference type="AlphaFoldDB" id="A0A398CNN3"/>
<keyword evidence="13" id="KW-1185">Reference proteome</keyword>
<dbReference type="InterPro" id="IPR015944">
    <property type="entry name" value="Gly-tRNA-synth_bsu"/>
</dbReference>
<gene>
    <name evidence="10" type="primary">glyS</name>
    <name evidence="12" type="ORF">D3H35_06230</name>
</gene>
<dbReference type="NCBIfam" id="TIGR00211">
    <property type="entry name" value="glyS"/>
    <property type="match status" value="1"/>
</dbReference>
<comment type="subunit">
    <text evidence="10">Tetramer of two alpha and two beta subunits.</text>
</comment>
<dbReference type="OrthoDB" id="9775440at2"/>
<dbReference type="GO" id="GO:0005829">
    <property type="term" value="C:cytosol"/>
    <property type="evidence" value="ECO:0007669"/>
    <property type="project" value="TreeGrafter"/>
</dbReference>
<keyword evidence="7 10" id="KW-0648">Protein biosynthesis</keyword>
<dbReference type="PRINTS" id="PR01045">
    <property type="entry name" value="TRNASYNTHGB"/>
</dbReference>
<evidence type="ECO:0000256" key="7">
    <source>
        <dbReference type="ARBA" id="ARBA00022917"/>
    </source>
</evidence>
<evidence type="ECO:0000313" key="13">
    <source>
        <dbReference type="Proteomes" id="UP000266340"/>
    </source>
</evidence>
<evidence type="ECO:0000259" key="11">
    <source>
        <dbReference type="Pfam" id="PF05746"/>
    </source>
</evidence>
<dbReference type="PROSITE" id="PS50861">
    <property type="entry name" value="AA_TRNA_LIGASE_II_GLYAB"/>
    <property type="match status" value="1"/>
</dbReference>
<evidence type="ECO:0000256" key="2">
    <source>
        <dbReference type="ARBA" id="ARBA00008226"/>
    </source>
</evidence>
<keyword evidence="6 10" id="KW-0067">ATP-binding</keyword>
<comment type="caution">
    <text evidence="12">The sequence shown here is derived from an EMBL/GenBank/DDBJ whole genome shotgun (WGS) entry which is preliminary data.</text>
</comment>
<comment type="catalytic activity">
    <reaction evidence="9 10">
        <text>tRNA(Gly) + glycine + ATP = glycyl-tRNA(Gly) + AMP + diphosphate</text>
        <dbReference type="Rhea" id="RHEA:16013"/>
        <dbReference type="Rhea" id="RHEA-COMP:9664"/>
        <dbReference type="Rhea" id="RHEA-COMP:9683"/>
        <dbReference type="ChEBI" id="CHEBI:30616"/>
        <dbReference type="ChEBI" id="CHEBI:33019"/>
        <dbReference type="ChEBI" id="CHEBI:57305"/>
        <dbReference type="ChEBI" id="CHEBI:78442"/>
        <dbReference type="ChEBI" id="CHEBI:78522"/>
        <dbReference type="ChEBI" id="CHEBI:456215"/>
        <dbReference type="EC" id="6.1.1.14"/>
    </reaction>
</comment>
<evidence type="ECO:0000256" key="4">
    <source>
        <dbReference type="ARBA" id="ARBA00022598"/>
    </source>
</evidence>
<dbReference type="InterPro" id="IPR008909">
    <property type="entry name" value="DALR_anticod-bd"/>
</dbReference>
<sequence>MAKDLLLEIGLEEVPARFVRAAMDQLKDKTVKWLNDSRLSFEEVRAYSTPRRLAVIVIGLADKQADVNEEVKGPALKIAKDAEGAWSKAALGFGRSQGVDAESFVVREVANVEYIFANKSSVGVETSSLLPEALPALVTSLTFPKNMRWGAYDLRYVRPIRWLAALHGSEVVPFEITGVKSGNVSRGHRFLGADATIDNPAVYVEALKEQHVIVDVAEREKAIQEGIGRLAAERGWHIAVKEDLLEEVLFLVETPTVLTGSFDPAFLNIPQEVLITSMREHQRYFPVLDSEGRLQPHFVTVRNGDGLSIDVVAKGNEKVLRARLSDAKFFYEEDKKLVIADALAKLENIVYHEELGTVADKVRRTRAIADKLAQALRADDSVRADVSRTADICKFDLVSQMVYEFPELQGIMGEDYARKAGERESVARAVNEHYSPRNASDNPPASLVGAIVGIADKIDTIAGCFSIGIVPTGSQDPYALRRQAAGIVSTILAHGLELPLSELFSIALEIHAERGLKREAYDIRKDAQEFFTLRVKNVLTERNVRYDVADAILGAGSDDVRRTILRAATLNEAASEERRDEFRPIVEAFNRACNLGAKADSRQVDANLFADAAEGSLYEAWQTAHGTFVKAIAEADTDAAFAALAALKEPVTTFFETVMVMAEDEAVRRNRLALLALIADDVKAFADFTKLVG</sequence>
<evidence type="ECO:0000256" key="5">
    <source>
        <dbReference type="ARBA" id="ARBA00022741"/>
    </source>
</evidence>
<organism evidence="12 13">
    <name type="scientific">Cohnella faecalis</name>
    <dbReference type="NCBI Taxonomy" id="2315694"/>
    <lineage>
        <taxon>Bacteria</taxon>
        <taxon>Bacillati</taxon>
        <taxon>Bacillota</taxon>
        <taxon>Bacilli</taxon>
        <taxon>Bacillales</taxon>
        <taxon>Paenibacillaceae</taxon>
        <taxon>Cohnella</taxon>
    </lineage>
</organism>
<reference evidence="12 13" key="1">
    <citation type="submission" date="2018-09" db="EMBL/GenBank/DDBJ databases">
        <title>Cohnella cavernae sp. nov., isolated from a karst cave.</title>
        <authorList>
            <person name="Zhu H."/>
        </authorList>
    </citation>
    <scope>NUCLEOTIDE SEQUENCE [LARGE SCALE GENOMIC DNA]</scope>
    <source>
        <strain evidence="12 13">K2E09-144</strain>
    </source>
</reference>
<evidence type="ECO:0000256" key="9">
    <source>
        <dbReference type="ARBA" id="ARBA00047937"/>
    </source>
</evidence>
<dbReference type="GO" id="GO:0006420">
    <property type="term" value="P:arginyl-tRNA aminoacylation"/>
    <property type="evidence" value="ECO:0007669"/>
    <property type="project" value="InterPro"/>
</dbReference>
<dbReference type="InterPro" id="IPR006194">
    <property type="entry name" value="Gly-tRNA-synth_heterodimer"/>
</dbReference>
<dbReference type="EMBL" id="QXJM01000027">
    <property type="protein sequence ID" value="RIE04213.1"/>
    <property type="molecule type" value="Genomic_DNA"/>
</dbReference>